<dbReference type="EMBL" id="UYWY01021900">
    <property type="protein sequence ID" value="VDM45113.1"/>
    <property type="molecule type" value="Genomic_DNA"/>
</dbReference>
<sequence length="61" mass="6248">MADPSLCTGQELRLISKVKVRENEFSGLIGNLAGNLIRDKVGGGAGQFLGGLADNVFGGEG</sequence>
<evidence type="ECO:0000313" key="2">
    <source>
        <dbReference type="Proteomes" id="UP000050794"/>
    </source>
</evidence>
<accession>A0A183UZ72</accession>
<organism evidence="2 3">
    <name type="scientific">Toxocara canis</name>
    <name type="common">Canine roundworm</name>
    <dbReference type="NCBI Taxonomy" id="6265"/>
    <lineage>
        <taxon>Eukaryota</taxon>
        <taxon>Metazoa</taxon>
        <taxon>Ecdysozoa</taxon>
        <taxon>Nematoda</taxon>
        <taxon>Chromadorea</taxon>
        <taxon>Rhabditida</taxon>
        <taxon>Spirurina</taxon>
        <taxon>Ascaridomorpha</taxon>
        <taxon>Ascaridoidea</taxon>
        <taxon>Toxocaridae</taxon>
        <taxon>Toxocara</taxon>
    </lineage>
</organism>
<reference evidence="3" key="1">
    <citation type="submission" date="2016-06" db="UniProtKB">
        <authorList>
            <consortium name="WormBaseParasite"/>
        </authorList>
    </citation>
    <scope>IDENTIFICATION</scope>
</reference>
<evidence type="ECO:0000313" key="1">
    <source>
        <dbReference type="EMBL" id="VDM45113.1"/>
    </source>
</evidence>
<name>A0A183UZ72_TOXCA</name>
<keyword evidence="2" id="KW-1185">Reference proteome</keyword>
<proteinExistence type="predicted"/>
<protein>
    <submittedName>
        <fullName evidence="3">Bacteriocin</fullName>
    </submittedName>
</protein>
<dbReference type="WBParaSite" id="TCNE_0001379201-mRNA-1">
    <property type="protein sequence ID" value="TCNE_0001379201-mRNA-1"/>
    <property type="gene ID" value="TCNE_0001379201"/>
</dbReference>
<evidence type="ECO:0000313" key="3">
    <source>
        <dbReference type="WBParaSite" id="TCNE_0001379201-mRNA-1"/>
    </source>
</evidence>
<dbReference type="Proteomes" id="UP000050794">
    <property type="component" value="Unassembled WGS sequence"/>
</dbReference>
<gene>
    <name evidence="1" type="ORF">TCNE_LOCUS13792</name>
</gene>
<dbReference type="AlphaFoldDB" id="A0A183UZ72"/>
<reference evidence="1 2" key="2">
    <citation type="submission" date="2018-11" db="EMBL/GenBank/DDBJ databases">
        <authorList>
            <consortium name="Pathogen Informatics"/>
        </authorList>
    </citation>
    <scope>NUCLEOTIDE SEQUENCE [LARGE SCALE GENOMIC DNA]</scope>
</reference>